<evidence type="ECO:0000259" key="1">
    <source>
        <dbReference type="Pfam" id="PF14111"/>
    </source>
</evidence>
<name>A0ABR2ESQ2_9ROSI</name>
<gene>
    <name evidence="2" type="ORF">V6N12_058470</name>
</gene>
<dbReference type="Proteomes" id="UP001472677">
    <property type="component" value="Unassembled WGS sequence"/>
</dbReference>
<accession>A0ABR2ESQ2</accession>
<keyword evidence="3" id="KW-1185">Reference proteome</keyword>
<dbReference type="InterPro" id="IPR025558">
    <property type="entry name" value="DUF4283"/>
</dbReference>
<evidence type="ECO:0000313" key="2">
    <source>
        <dbReference type="EMBL" id="KAK8564890.1"/>
    </source>
</evidence>
<feature type="domain" description="DUF4283" evidence="1">
    <location>
        <begin position="61"/>
        <end position="120"/>
    </location>
</feature>
<protein>
    <recommendedName>
        <fullName evidence="1">DUF4283 domain-containing protein</fullName>
    </recommendedName>
</protein>
<dbReference type="EMBL" id="JBBPBM010000010">
    <property type="protein sequence ID" value="KAK8564890.1"/>
    <property type="molecule type" value="Genomic_DNA"/>
</dbReference>
<reference evidence="2 3" key="1">
    <citation type="journal article" date="2024" name="G3 (Bethesda)">
        <title>Genome assembly of Hibiscus sabdariffa L. provides insights into metabolisms of medicinal natural products.</title>
        <authorList>
            <person name="Kim T."/>
        </authorList>
    </citation>
    <scope>NUCLEOTIDE SEQUENCE [LARGE SCALE GENOMIC DNA]</scope>
    <source>
        <strain evidence="2">TK-2024</strain>
        <tissue evidence="2">Old leaves</tissue>
    </source>
</reference>
<organism evidence="2 3">
    <name type="scientific">Hibiscus sabdariffa</name>
    <name type="common">roselle</name>
    <dbReference type="NCBI Taxonomy" id="183260"/>
    <lineage>
        <taxon>Eukaryota</taxon>
        <taxon>Viridiplantae</taxon>
        <taxon>Streptophyta</taxon>
        <taxon>Embryophyta</taxon>
        <taxon>Tracheophyta</taxon>
        <taxon>Spermatophyta</taxon>
        <taxon>Magnoliopsida</taxon>
        <taxon>eudicotyledons</taxon>
        <taxon>Gunneridae</taxon>
        <taxon>Pentapetalae</taxon>
        <taxon>rosids</taxon>
        <taxon>malvids</taxon>
        <taxon>Malvales</taxon>
        <taxon>Malvaceae</taxon>
        <taxon>Malvoideae</taxon>
        <taxon>Hibiscus</taxon>
    </lineage>
</organism>
<dbReference type="Pfam" id="PF14111">
    <property type="entry name" value="DUF4283"/>
    <property type="match status" value="1"/>
</dbReference>
<sequence>MDEDIGINTSKQGSYKDTLLGDQSKKLDDEEIFDDEDINLMEGDVIMSIVDGLISIDFSDRNKLYENWKPSQPFKLMDIEDDYFLVTLRTHDDFLHVLVDGPWKIFGHYLTIKPWAVDFTQSQSYSSRIVP</sequence>
<evidence type="ECO:0000313" key="3">
    <source>
        <dbReference type="Proteomes" id="UP001472677"/>
    </source>
</evidence>
<proteinExistence type="predicted"/>
<comment type="caution">
    <text evidence="2">The sequence shown here is derived from an EMBL/GenBank/DDBJ whole genome shotgun (WGS) entry which is preliminary data.</text>
</comment>